<dbReference type="OrthoDB" id="2897838at2759"/>
<dbReference type="InterPro" id="IPR052055">
    <property type="entry name" value="Hepadnavirus_pol/RT"/>
</dbReference>
<protein>
    <submittedName>
        <fullName evidence="1">Uncharacterized protein</fullName>
    </submittedName>
</protein>
<organism evidence="1 2">
    <name type="scientific">Streblomastix strix</name>
    <dbReference type="NCBI Taxonomy" id="222440"/>
    <lineage>
        <taxon>Eukaryota</taxon>
        <taxon>Metamonada</taxon>
        <taxon>Preaxostyla</taxon>
        <taxon>Oxymonadida</taxon>
        <taxon>Streblomastigidae</taxon>
        <taxon>Streblomastix</taxon>
    </lineage>
</organism>
<proteinExistence type="predicted"/>
<dbReference type="Proteomes" id="UP000324800">
    <property type="component" value="Unassembled WGS sequence"/>
</dbReference>
<dbReference type="AlphaFoldDB" id="A0A5J4VKM0"/>
<name>A0A5J4VKM0_9EUKA</name>
<evidence type="ECO:0000313" key="1">
    <source>
        <dbReference type="EMBL" id="KAA6383148.1"/>
    </source>
</evidence>
<gene>
    <name evidence="1" type="ORF">EZS28_021323</name>
</gene>
<reference evidence="1 2" key="1">
    <citation type="submission" date="2019-03" db="EMBL/GenBank/DDBJ databases">
        <title>Single cell metagenomics reveals metabolic interactions within the superorganism composed of flagellate Streblomastix strix and complex community of Bacteroidetes bacteria on its surface.</title>
        <authorList>
            <person name="Treitli S.C."/>
            <person name="Kolisko M."/>
            <person name="Husnik F."/>
            <person name="Keeling P."/>
            <person name="Hampl V."/>
        </authorList>
    </citation>
    <scope>NUCLEOTIDE SEQUENCE [LARGE SCALE GENOMIC DNA]</scope>
    <source>
        <strain evidence="1">ST1C</strain>
    </source>
</reference>
<accession>A0A5J4VKM0</accession>
<sequence>MWHLSNIKKNNPQYFEIIHPYATITTDASRRGWGATLQFNNSNNLLKTESKWSRKWILKFSYQRELPAVFCGLRRYENKFKEGKIHSLYLGMVNTTTSFNINRANSSITLAHLTDLSLRVAEYENIQIKETHIPGKENQVADALSRLNRTGDYNINKNITGSNLRRIQHHMLFRTASYTSTYSLDRTCFKKNSTKESQSINDCTQIGKSILVALITSMTSKALCLGETYQILMNGPTINRSGWTLSPRDLIAILIDLRKEDKKEKICSDPL</sequence>
<dbReference type="PANTHER" id="PTHR33050:SF7">
    <property type="entry name" value="RIBONUCLEASE H"/>
    <property type="match status" value="1"/>
</dbReference>
<dbReference type="PANTHER" id="PTHR33050">
    <property type="entry name" value="REVERSE TRANSCRIPTASE DOMAIN-CONTAINING PROTEIN"/>
    <property type="match status" value="1"/>
</dbReference>
<dbReference type="EMBL" id="SNRW01006405">
    <property type="protein sequence ID" value="KAA6383148.1"/>
    <property type="molecule type" value="Genomic_DNA"/>
</dbReference>
<dbReference type="CDD" id="cd09275">
    <property type="entry name" value="RNase_HI_RT_DIRS1"/>
    <property type="match status" value="1"/>
</dbReference>
<evidence type="ECO:0000313" key="2">
    <source>
        <dbReference type="Proteomes" id="UP000324800"/>
    </source>
</evidence>
<comment type="caution">
    <text evidence="1">The sequence shown here is derived from an EMBL/GenBank/DDBJ whole genome shotgun (WGS) entry which is preliminary data.</text>
</comment>